<keyword evidence="4 5" id="KW-0472">Membrane</keyword>
<reference evidence="7 8" key="1">
    <citation type="submission" date="2020-02" db="EMBL/GenBank/DDBJ databases">
        <title>Balneolaceae bacterium YR4-1, complete genome.</title>
        <authorList>
            <person name="Li Y."/>
            <person name="Wu S."/>
        </authorList>
    </citation>
    <scope>NUCLEOTIDE SEQUENCE [LARGE SCALE GENOMIC DNA]</scope>
    <source>
        <strain evidence="7 8">YR4-1</strain>
    </source>
</reference>
<dbReference type="RefSeq" id="WP_165143652.1">
    <property type="nucleotide sequence ID" value="NZ_JAALLT010000004.1"/>
</dbReference>
<feature type="transmembrane region" description="Helical" evidence="5">
    <location>
        <begin position="140"/>
        <end position="163"/>
    </location>
</feature>
<dbReference type="InterPro" id="IPR036513">
    <property type="entry name" value="STAS_dom_sf"/>
</dbReference>
<feature type="domain" description="STAS" evidence="6">
    <location>
        <begin position="461"/>
        <end position="576"/>
    </location>
</feature>
<dbReference type="InterPro" id="IPR018045">
    <property type="entry name" value="S04_transporter_CS"/>
</dbReference>
<evidence type="ECO:0000256" key="5">
    <source>
        <dbReference type="SAM" id="Phobius"/>
    </source>
</evidence>
<evidence type="ECO:0000256" key="3">
    <source>
        <dbReference type="ARBA" id="ARBA00022989"/>
    </source>
</evidence>
<dbReference type="CDD" id="cd07042">
    <property type="entry name" value="STAS_SulP_like_sulfate_transporter"/>
    <property type="match status" value="1"/>
</dbReference>
<dbReference type="Gene3D" id="3.30.750.24">
    <property type="entry name" value="STAS domain"/>
    <property type="match status" value="1"/>
</dbReference>
<keyword evidence="2 5" id="KW-0812">Transmembrane</keyword>
<dbReference type="Pfam" id="PF01740">
    <property type="entry name" value="STAS"/>
    <property type="match status" value="1"/>
</dbReference>
<feature type="transmembrane region" description="Helical" evidence="5">
    <location>
        <begin position="89"/>
        <end position="108"/>
    </location>
</feature>
<gene>
    <name evidence="7" type="ORF">G3570_15025</name>
</gene>
<dbReference type="Pfam" id="PF00916">
    <property type="entry name" value="Sulfate_transp"/>
    <property type="match status" value="1"/>
</dbReference>
<feature type="transmembrane region" description="Helical" evidence="5">
    <location>
        <begin position="275"/>
        <end position="294"/>
    </location>
</feature>
<dbReference type="InterPro" id="IPR001902">
    <property type="entry name" value="SLC26A/SulP_fam"/>
</dbReference>
<dbReference type="InterPro" id="IPR002645">
    <property type="entry name" value="STAS_dom"/>
</dbReference>
<evidence type="ECO:0000256" key="4">
    <source>
        <dbReference type="ARBA" id="ARBA00023136"/>
    </source>
</evidence>
<dbReference type="InterPro" id="IPR011547">
    <property type="entry name" value="SLC26A/SulP_dom"/>
</dbReference>
<dbReference type="NCBIfam" id="TIGR00815">
    <property type="entry name" value="sulP"/>
    <property type="match status" value="1"/>
</dbReference>
<organism evidence="7 8">
    <name type="scientific">Halalkalibaculum roseum</name>
    <dbReference type="NCBI Taxonomy" id="2709311"/>
    <lineage>
        <taxon>Bacteria</taxon>
        <taxon>Pseudomonadati</taxon>
        <taxon>Balneolota</taxon>
        <taxon>Balneolia</taxon>
        <taxon>Balneolales</taxon>
        <taxon>Balneolaceae</taxon>
        <taxon>Halalkalibaculum</taxon>
    </lineage>
</organism>
<dbReference type="AlphaFoldDB" id="A0A6M1SXZ0"/>
<evidence type="ECO:0000256" key="2">
    <source>
        <dbReference type="ARBA" id="ARBA00022692"/>
    </source>
</evidence>
<dbReference type="SUPFAM" id="SSF52091">
    <property type="entry name" value="SpoIIaa-like"/>
    <property type="match status" value="1"/>
</dbReference>
<dbReference type="GO" id="GO:0016020">
    <property type="term" value="C:membrane"/>
    <property type="evidence" value="ECO:0007669"/>
    <property type="project" value="UniProtKB-SubCell"/>
</dbReference>
<comment type="subcellular location">
    <subcellularLocation>
        <location evidence="1">Membrane</location>
        <topology evidence="1">Multi-pass membrane protein</topology>
    </subcellularLocation>
</comment>
<name>A0A6M1SXZ0_9BACT</name>
<dbReference type="PANTHER" id="PTHR11814">
    <property type="entry name" value="SULFATE TRANSPORTER"/>
    <property type="match status" value="1"/>
</dbReference>
<feature type="transmembrane region" description="Helical" evidence="5">
    <location>
        <begin position="194"/>
        <end position="212"/>
    </location>
</feature>
<evidence type="ECO:0000256" key="1">
    <source>
        <dbReference type="ARBA" id="ARBA00004141"/>
    </source>
</evidence>
<feature type="transmembrane region" description="Helical" evidence="5">
    <location>
        <begin position="114"/>
        <end position="133"/>
    </location>
</feature>
<feature type="transmembrane region" description="Helical" evidence="5">
    <location>
        <begin position="376"/>
        <end position="398"/>
    </location>
</feature>
<dbReference type="GO" id="GO:0008271">
    <property type="term" value="F:secondary active sulfate transmembrane transporter activity"/>
    <property type="evidence" value="ECO:0007669"/>
    <property type="project" value="InterPro"/>
</dbReference>
<dbReference type="PROSITE" id="PS01130">
    <property type="entry name" value="SLC26A"/>
    <property type="match status" value="1"/>
</dbReference>
<dbReference type="Proteomes" id="UP000473278">
    <property type="component" value="Unassembled WGS sequence"/>
</dbReference>
<sequence>MSKDNKKKKYSAENKSLLKRHIPISDWLPEYHLPDLKKDFRAGLTVGVLLIPQSMAYAIIAGLPAIYGLYASIIPLAIYAVFGTSRQLAIGPVAIISLLVATGVGSVAEAGTQEYISLAITLAFFVGITQILMGAFRLGFLMNFISSPVLSGFTSAAAFIIGASQLENLLGMDLPQSKYIYRTLSEVFSNWQEIHLLTFSVGMGAILIIWVMKKWKPSFPIQLVTVLAAIAGVWYFNLEESGVAIVGSVSEGFPKPIIPDILDFPFGPNFPFGPMAPTILAVAFLGFTQSIALAKTMVKRNPNYKVDSNQELYSLGLANMIGSLFQAYPVAGSFSRTIVNDENRAKTSISLVVSALLVTLTVLFLTPLIYYLPKTVLAAIILTAVPGLIDWEEVTFLWKVRRRELALLILTFVSTLAFGILEGIGIGVILSLIIVIYNSSHPNIVMLGRIPETDKYRDLERYPDAKTQSNTIIVRIDSTLYFANIEFMKEKLEELEIVSEKNLEQVIIDANGINEVDSSALHALRELIDEYHNRDIDVIFANVKGPVRDLFQRSGLVELLGEENFYLDINKAVSNLEEEVEVPSHLK</sequence>
<proteinExistence type="predicted"/>
<feature type="transmembrane region" description="Helical" evidence="5">
    <location>
        <begin position="349"/>
        <end position="370"/>
    </location>
</feature>
<feature type="transmembrane region" description="Helical" evidence="5">
    <location>
        <begin position="66"/>
        <end position="82"/>
    </location>
</feature>
<evidence type="ECO:0000313" key="8">
    <source>
        <dbReference type="Proteomes" id="UP000473278"/>
    </source>
</evidence>
<protein>
    <submittedName>
        <fullName evidence="7">Solute carrier 26 family protein</fullName>
    </submittedName>
</protein>
<evidence type="ECO:0000259" key="6">
    <source>
        <dbReference type="PROSITE" id="PS50801"/>
    </source>
</evidence>
<dbReference type="EMBL" id="JAALLT010000004">
    <property type="protein sequence ID" value="NGP77960.1"/>
    <property type="molecule type" value="Genomic_DNA"/>
</dbReference>
<keyword evidence="8" id="KW-1185">Reference proteome</keyword>
<evidence type="ECO:0000313" key="7">
    <source>
        <dbReference type="EMBL" id="NGP77960.1"/>
    </source>
</evidence>
<comment type="caution">
    <text evidence="7">The sequence shown here is derived from an EMBL/GenBank/DDBJ whole genome shotgun (WGS) entry which is preliminary data.</text>
</comment>
<feature type="transmembrane region" description="Helical" evidence="5">
    <location>
        <begin position="219"/>
        <end position="236"/>
    </location>
</feature>
<dbReference type="PROSITE" id="PS50801">
    <property type="entry name" value="STAS"/>
    <property type="match status" value="1"/>
</dbReference>
<feature type="transmembrane region" description="Helical" evidence="5">
    <location>
        <begin position="42"/>
        <end position="60"/>
    </location>
</feature>
<feature type="transmembrane region" description="Helical" evidence="5">
    <location>
        <begin position="405"/>
        <end position="437"/>
    </location>
</feature>
<keyword evidence="3 5" id="KW-1133">Transmembrane helix</keyword>
<accession>A0A6M1SXZ0</accession>